<feature type="signal peptide" evidence="1">
    <location>
        <begin position="1"/>
        <end position="23"/>
    </location>
</feature>
<organism evidence="2 3">
    <name type="scientific">Yoonia phaeophyticola</name>
    <dbReference type="NCBI Taxonomy" id="3137369"/>
    <lineage>
        <taxon>Bacteria</taxon>
        <taxon>Pseudomonadati</taxon>
        <taxon>Pseudomonadota</taxon>
        <taxon>Alphaproteobacteria</taxon>
        <taxon>Rhodobacterales</taxon>
        <taxon>Paracoccaceae</taxon>
        <taxon>Yoonia</taxon>
    </lineage>
</organism>
<evidence type="ECO:0000313" key="2">
    <source>
        <dbReference type="EMBL" id="WZC48435.1"/>
    </source>
</evidence>
<proteinExistence type="predicted"/>
<feature type="chain" id="PRO_5045467684" evidence="1">
    <location>
        <begin position="24"/>
        <end position="87"/>
    </location>
</feature>
<sequence length="87" mass="8979">MTRFSKTASAALLMLSIAPAAQAYGTDPEADALRNIVQLSFELPQEAALDGTCQIKVTPELASVLGLPGDWRGGDAAESTALACNEG</sequence>
<name>A0ABZ2V2W8_9RHOB</name>
<protein>
    <submittedName>
        <fullName evidence="2">Uncharacterized protein</fullName>
    </submittedName>
</protein>
<reference evidence="3" key="1">
    <citation type="submission" date="2024-04" db="EMBL/GenBank/DDBJ databases">
        <title>Phylogenomic analyses of a clade within the roseobacter group suggest taxonomic reassignments of species of the genera Aestuariivita, Citreicella, Loktanella, Nautella, Pelagibaca, Ruegeria, Thalassobius, Thiobacimonas and Tropicibacter, and the proposal o.</title>
        <authorList>
            <person name="Jeon C.O."/>
        </authorList>
    </citation>
    <scope>NUCLEOTIDE SEQUENCE [LARGE SCALE GENOMIC DNA]</scope>
    <source>
        <strain evidence="3">BS5-3</strain>
    </source>
</reference>
<accession>A0ABZ2V2W8</accession>
<evidence type="ECO:0000313" key="3">
    <source>
        <dbReference type="Proteomes" id="UP001440612"/>
    </source>
</evidence>
<dbReference type="Proteomes" id="UP001440612">
    <property type="component" value="Chromosome"/>
</dbReference>
<dbReference type="RefSeq" id="WP_341366551.1">
    <property type="nucleotide sequence ID" value="NZ_CP150951.2"/>
</dbReference>
<gene>
    <name evidence="2" type="ORF">AABB29_16470</name>
</gene>
<keyword evidence="3" id="KW-1185">Reference proteome</keyword>
<evidence type="ECO:0000256" key="1">
    <source>
        <dbReference type="SAM" id="SignalP"/>
    </source>
</evidence>
<keyword evidence="1" id="KW-0732">Signal</keyword>
<dbReference type="EMBL" id="CP150951">
    <property type="protein sequence ID" value="WZC48435.1"/>
    <property type="molecule type" value="Genomic_DNA"/>
</dbReference>